<sequence>MDSLLALRGPPQPRDSDRTKHRSSRNSRHKEGHARRRQRSPSSSSPPIRRQHSRSPSPIRPRKHIRSTTNHRDGHKRHRRRGRSSHDARGVREADIEEEQDVGKRRHRRGRSISPIRSTRIAHPSLSGFPWNHDAASRHQLPRRTRKGLATTALVAGVFLFCLLSSRRSRRSRPETRTPIYPTFPVRPRAPMVAEAGSRMGFEEEEPLSDTDSEDEDDEPGTDTDSTERSHPMWLIRSQPRGGSSQPAIMPIIPSNFTFHESDESEDEDVDFQPARGEGSDGPSKECVVCSTEKDAEEFLQGITAECDHEVTTCRECLGHWIRTSLESRTWYDVRCAECPQNISYEDMMRIAPYDILDT</sequence>
<proteinExistence type="predicted"/>
<feature type="region of interest" description="Disordered" evidence="1">
    <location>
        <begin position="171"/>
        <end position="285"/>
    </location>
</feature>
<feature type="compositionally biased region" description="Basic and acidic residues" evidence="1">
    <location>
        <begin position="84"/>
        <end position="94"/>
    </location>
</feature>
<reference evidence="2" key="1">
    <citation type="journal article" date="2020" name="Stud. Mycol.">
        <title>101 Dothideomycetes genomes: a test case for predicting lifestyles and emergence of pathogens.</title>
        <authorList>
            <person name="Haridas S."/>
            <person name="Albert R."/>
            <person name="Binder M."/>
            <person name="Bloem J."/>
            <person name="Labutti K."/>
            <person name="Salamov A."/>
            <person name="Andreopoulos B."/>
            <person name="Baker S."/>
            <person name="Barry K."/>
            <person name="Bills G."/>
            <person name="Bluhm B."/>
            <person name="Cannon C."/>
            <person name="Castanera R."/>
            <person name="Culley D."/>
            <person name="Daum C."/>
            <person name="Ezra D."/>
            <person name="Gonzalez J."/>
            <person name="Henrissat B."/>
            <person name="Kuo A."/>
            <person name="Liang C."/>
            <person name="Lipzen A."/>
            <person name="Lutzoni F."/>
            <person name="Magnuson J."/>
            <person name="Mondo S."/>
            <person name="Nolan M."/>
            <person name="Ohm R."/>
            <person name="Pangilinan J."/>
            <person name="Park H.-J."/>
            <person name="Ramirez L."/>
            <person name="Alfaro M."/>
            <person name="Sun H."/>
            <person name="Tritt A."/>
            <person name="Yoshinaga Y."/>
            <person name="Zwiers L.-H."/>
            <person name="Turgeon B."/>
            <person name="Goodwin S."/>
            <person name="Spatafora J."/>
            <person name="Crous P."/>
            <person name="Grigoriev I."/>
        </authorList>
    </citation>
    <scope>NUCLEOTIDE SEQUENCE</scope>
    <source>
        <strain evidence="2">CBS 115976</strain>
    </source>
</reference>
<feature type="compositionally biased region" description="Basic residues" evidence="1">
    <location>
        <begin position="73"/>
        <end position="83"/>
    </location>
</feature>
<dbReference type="Gene3D" id="3.30.40.10">
    <property type="entry name" value="Zinc/RING finger domain, C3HC4 (zinc finger)"/>
    <property type="match status" value="1"/>
</dbReference>
<feature type="compositionally biased region" description="Acidic residues" evidence="1">
    <location>
        <begin position="203"/>
        <end position="222"/>
    </location>
</feature>
<evidence type="ECO:0008006" key="4">
    <source>
        <dbReference type="Google" id="ProtNLM"/>
    </source>
</evidence>
<dbReference type="AlphaFoldDB" id="A0A6A6UIC6"/>
<evidence type="ECO:0000256" key="1">
    <source>
        <dbReference type="SAM" id="MobiDB-lite"/>
    </source>
</evidence>
<dbReference type="Proteomes" id="UP000799302">
    <property type="component" value="Unassembled WGS sequence"/>
</dbReference>
<feature type="compositionally biased region" description="Basic residues" evidence="1">
    <location>
        <begin position="19"/>
        <end position="39"/>
    </location>
</feature>
<protein>
    <recommendedName>
        <fullName evidence="4">RING-type domain-containing protein</fullName>
    </recommendedName>
</protein>
<dbReference type="EMBL" id="MU004233">
    <property type="protein sequence ID" value="KAF2671203.1"/>
    <property type="molecule type" value="Genomic_DNA"/>
</dbReference>
<dbReference type="SUPFAM" id="SSF57850">
    <property type="entry name" value="RING/U-box"/>
    <property type="match status" value="1"/>
</dbReference>
<keyword evidence="3" id="KW-1185">Reference proteome</keyword>
<organism evidence="2 3">
    <name type="scientific">Microthyrium microscopicum</name>
    <dbReference type="NCBI Taxonomy" id="703497"/>
    <lineage>
        <taxon>Eukaryota</taxon>
        <taxon>Fungi</taxon>
        <taxon>Dikarya</taxon>
        <taxon>Ascomycota</taxon>
        <taxon>Pezizomycotina</taxon>
        <taxon>Dothideomycetes</taxon>
        <taxon>Dothideomycetes incertae sedis</taxon>
        <taxon>Microthyriales</taxon>
        <taxon>Microthyriaceae</taxon>
        <taxon>Microthyrium</taxon>
    </lineage>
</organism>
<name>A0A6A6UIC6_9PEZI</name>
<accession>A0A6A6UIC6</accession>
<dbReference type="OrthoDB" id="1431934at2759"/>
<evidence type="ECO:0000313" key="2">
    <source>
        <dbReference type="EMBL" id="KAF2671203.1"/>
    </source>
</evidence>
<feature type="region of interest" description="Disordered" evidence="1">
    <location>
        <begin position="1"/>
        <end position="133"/>
    </location>
</feature>
<gene>
    <name evidence="2" type="ORF">BT63DRAFT_210313</name>
</gene>
<evidence type="ECO:0000313" key="3">
    <source>
        <dbReference type="Proteomes" id="UP000799302"/>
    </source>
</evidence>
<dbReference type="InterPro" id="IPR013083">
    <property type="entry name" value="Znf_RING/FYVE/PHD"/>
</dbReference>